<protein>
    <submittedName>
        <fullName evidence="1">Uncharacterized protein</fullName>
    </submittedName>
</protein>
<name>A0ABT0HT02_9BACT</name>
<organism evidence="1 2">
    <name type="scientific">Spirosoma liriopis</name>
    <dbReference type="NCBI Taxonomy" id="2937440"/>
    <lineage>
        <taxon>Bacteria</taxon>
        <taxon>Pseudomonadati</taxon>
        <taxon>Bacteroidota</taxon>
        <taxon>Cytophagia</taxon>
        <taxon>Cytophagales</taxon>
        <taxon>Cytophagaceae</taxon>
        <taxon>Spirosoma</taxon>
    </lineage>
</organism>
<evidence type="ECO:0000313" key="2">
    <source>
        <dbReference type="Proteomes" id="UP001202180"/>
    </source>
</evidence>
<gene>
    <name evidence="1" type="ORF">M0L20_25860</name>
</gene>
<dbReference type="RefSeq" id="WP_248480115.1">
    <property type="nucleotide sequence ID" value="NZ_JALPRF010000007.1"/>
</dbReference>
<reference evidence="1 2" key="1">
    <citation type="submission" date="2022-04" db="EMBL/GenBank/DDBJ databases">
        <title>Spirosoma sp. strain RP8 genome sequencing and assembly.</title>
        <authorList>
            <person name="Jung Y."/>
        </authorList>
    </citation>
    <scope>NUCLEOTIDE SEQUENCE [LARGE SCALE GENOMIC DNA]</scope>
    <source>
        <strain evidence="1 2">RP8</strain>
    </source>
</reference>
<dbReference type="Proteomes" id="UP001202180">
    <property type="component" value="Unassembled WGS sequence"/>
</dbReference>
<sequence length="62" mass="7099">MQPLVRLTQLIATPMYHRIVETIVHHNFERLSQGDYESMLKGMSPLDYPYLQRPACPGGNPS</sequence>
<evidence type="ECO:0000313" key="1">
    <source>
        <dbReference type="EMBL" id="MCK8495317.1"/>
    </source>
</evidence>
<dbReference type="EMBL" id="JALPRF010000007">
    <property type="protein sequence ID" value="MCK8495317.1"/>
    <property type="molecule type" value="Genomic_DNA"/>
</dbReference>
<proteinExistence type="predicted"/>
<accession>A0ABT0HT02</accession>
<comment type="caution">
    <text evidence="1">The sequence shown here is derived from an EMBL/GenBank/DDBJ whole genome shotgun (WGS) entry which is preliminary data.</text>
</comment>
<keyword evidence="2" id="KW-1185">Reference proteome</keyword>